<dbReference type="InterPro" id="IPR036390">
    <property type="entry name" value="WH_DNA-bd_sf"/>
</dbReference>
<dbReference type="PANTHER" id="PTHR33238">
    <property type="entry name" value="IRON (METAL) DEPENDENT REPRESSOR, DTXR FAMILY"/>
    <property type="match status" value="1"/>
</dbReference>
<comment type="subunit">
    <text evidence="3">Homodimer.</text>
</comment>
<dbReference type="SUPFAM" id="SSF46785">
    <property type="entry name" value="Winged helix' DNA-binding domain"/>
    <property type="match status" value="1"/>
</dbReference>
<evidence type="ECO:0000256" key="11">
    <source>
        <dbReference type="ARBA" id="ARBA00023163"/>
    </source>
</evidence>
<dbReference type="GO" id="GO:0003700">
    <property type="term" value="F:DNA-binding transcription factor activity"/>
    <property type="evidence" value="ECO:0007669"/>
    <property type="project" value="InterPro"/>
</dbReference>
<accession>A0A0G3GS85</accession>
<evidence type="ECO:0000256" key="5">
    <source>
        <dbReference type="ARBA" id="ARBA00022490"/>
    </source>
</evidence>
<evidence type="ECO:0000259" key="16">
    <source>
        <dbReference type="PROSITE" id="PS50944"/>
    </source>
</evidence>
<dbReference type="Pfam" id="PF01325">
    <property type="entry name" value="Fe_dep_repress"/>
    <property type="match status" value="1"/>
</dbReference>
<sequence>MDVATLPAKTQDYLKIIFDIVERTGQAATMGELAAAMKQRPSTTTEGVKRLAEKGLVHHERYTGITLTEAGRGIATAMARRHRLIETFLVAQLGYSWDEVHAEADLLEHAVSDLFIARIDELLGHPTRDPHGDPIPLANGEVEEISVTPLQQLPDGASALIERVHDSNADLLRYLAEKGIRPGVVVQAVGTEFAGMRLISVAGSNIALAAEALEVIDVSYSPPTNPS</sequence>
<dbReference type="GO" id="GO:0003677">
    <property type="term" value="F:DNA binding"/>
    <property type="evidence" value="ECO:0007669"/>
    <property type="project" value="UniProtKB-KW"/>
</dbReference>
<dbReference type="InterPro" id="IPR008988">
    <property type="entry name" value="Transcriptional_repressor_C"/>
</dbReference>
<proteinExistence type="inferred from homology"/>
<dbReference type="FunFam" id="1.10.60.10:FF:000004">
    <property type="entry name" value="DtxR family transcriptional regulator"/>
    <property type="match status" value="1"/>
</dbReference>
<dbReference type="PANTHER" id="PTHR33238:SF11">
    <property type="entry name" value="TRANSCRIPTIONAL REGULATOR MNTR"/>
    <property type="match status" value="1"/>
</dbReference>
<dbReference type="SUPFAM" id="SSF47979">
    <property type="entry name" value="Iron-dependent repressor protein, dimerization domain"/>
    <property type="match status" value="1"/>
</dbReference>
<dbReference type="InterPro" id="IPR022689">
    <property type="entry name" value="Iron_dep_repressor"/>
</dbReference>
<evidence type="ECO:0000256" key="9">
    <source>
        <dbReference type="ARBA" id="ARBA00023125"/>
    </source>
</evidence>
<keyword evidence="9" id="KW-0238">DNA-binding</keyword>
<dbReference type="RefSeq" id="WP_047241290.1">
    <property type="nucleotide sequence ID" value="NZ_CP011541.1"/>
</dbReference>
<evidence type="ECO:0000256" key="12">
    <source>
        <dbReference type="ARBA" id="ARBA00023211"/>
    </source>
</evidence>
<dbReference type="SUPFAM" id="SSF50037">
    <property type="entry name" value="C-terminal domain of transcriptional repressors"/>
    <property type="match status" value="1"/>
</dbReference>
<comment type="subcellular location">
    <subcellularLocation>
        <location evidence="1">Cytoplasm</location>
    </subcellularLocation>
</comment>
<evidence type="ECO:0000256" key="7">
    <source>
        <dbReference type="ARBA" id="ARBA00023004"/>
    </source>
</evidence>
<evidence type="ECO:0000256" key="6">
    <source>
        <dbReference type="ARBA" id="ARBA00022491"/>
    </source>
</evidence>
<evidence type="ECO:0000256" key="3">
    <source>
        <dbReference type="ARBA" id="ARBA00011738"/>
    </source>
</evidence>
<keyword evidence="8" id="KW-0805">Transcription regulation</keyword>
<dbReference type="Proteomes" id="UP000035368">
    <property type="component" value="Chromosome"/>
</dbReference>
<dbReference type="InterPro" id="IPR001367">
    <property type="entry name" value="Fe_dep_repressor"/>
</dbReference>
<dbReference type="InterPro" id="IPR038157">
    <property type="entry name" value="FeoA_core_dom"/>
</dbReference>
<dbReference type="EMBL" id="CP011541">
    <property type="protein sequence ID" value="AKK02413.1"/>
    <property type="molecule type" value="Genomic_DNA"/>
</dbReference>
<dbReference type="GO" id="GO:0005737">
    <property type="term" value="C:cytoplasm"/>
    <property type="evidence" value="ECO:0007669"/>
    <property type="project" value="UniProtKB-SubCell"/>
</dbReference>
<dbReference type="GO" id="GO:0046983">
    <property type="term" value="F:protein dimerization activity"/>
    <property type="evidence" value="ECO:0007669"/>
    <property type="project" value="InterPro"/>
</dbReference>
<feature type="domain" description="HTH dtxR-type" evidence="16">
    <location>
        <begin position="6"/>
        <end position="68"/>
    </location>
</feature>
<evidence type="ECO:0000256" key="14">
    <source>
        <dbReference type="ARBA" id="ARBA00032618"/>
    </source>
</evidence>
<dbReference type="Gene3D" id="1.10.10.10">
    <property type="entry name" value="Winged helix-like DNA-binding domain superfamily/Winged helix DNA-binding domain"/>
    <property type="match status" value="1"/>
</dbReference>
<keyword evidence="11" id="KW-0804">Transcription</keyword>
<evidence type="ECO:0000256" key="13">
    <source>
        <dbReference type="ARBA" id="ARBA00032593"/>
    </source>
</evidence>
<reference evidence="17 18" key="1">
    <citation type="submission" date="2015-05" db="EMBL/GenBank/DDBJ databases">
        <title>Complete genome sequence of Corynebacterium epidermidicanis DSM 45586, isolated from the skin of a dog suffering from pruritus.</title>
        <authorList>
            <person name="Ruckert C."/>
            <person name="Albersmeier A."/>
            <person name="Winkler A."/>
            <person name="Tauch A."/>
        </authorList>
    </citation>
    <scope>NUCLEOTIDE SEQUENCE [LARGE SCALE GENOMIC DNA]</scope>
    <source>
        <strain evidence="17 18">DSM 45586</strain>
    </source>
</reference>
<name>A0A0G3GS85_9CORY</name>
<dbReference type="KEGG" id="cei:CEPID_02665"/>
<evidence type="ECO:0000256" key="1">
    <source>
        <dbReference type="ARBA" id="ARBA00004496"/>
    </source>
</evidence>
<evidence type="ECO:0000256" key="2">
    <source>
        <dbReference type="ARBA" id="ARBA00007871"/>
    </source>
</evidence>
<evidence type="ECO:0000256" key="15">
    <source>
        <dbReference type="ARBA" id="ARBA00033329"/>
    </source>
</evidence>
<dbReference type="GO" id="GO:0045892">
    <property type="term" value="P:negative regulation of DNA-templated transcription"/>
    <property type="evidence" value="ECO:0007669"/>
    <property type="project" value="TreeGrafter"/>
</dbReference>
<dbReference type="GO" id="GO:0046914">
    <property type="term" value="F:transition metal ion binding"/>
    <property type="evidence" value="ECO:0007669"/>
    <property type="project" value="InterPro"/>
</dbReference>
<dbReference type="PROSITE" id="PS50944">
    <property type="entry name" value="HTH_DTXR"/>
    <property type="match status" value="1"/>
</dbReference>
<dbReference type="SMART" id="SM00899">
    <property type="entry name" value="FeoA"/>
    <property type="match status" value="1"/>
</dbReference>
<gene>
    <name evidence="17" type="ORF">CEPID_02665</name>
</gene>
<keyword evidence="7" id="KW-0408">Iron</keyword>
<organism evidence="17 18">
    <name type="scientific">Corynebacterium epidermidicanis</name>
    <dbReference type="NCBI Taxonomy" id="1050174"/>
    <lineage>
        <taxon>Bacteria</taxon>
        <taxon>Bacillati</taxon>
        <taxon>Actinomycetota</taxon>
        <taxon>Actinomycetes</taxon>
        <taxon>Mycobacteriales</taxon>
        <taxon>Corynebacteriaceae</taxon>
        <taxon>Corynebacterium</taxon>
    </lineage>
</organism>
<dbReference type="Gene3D" id="2.30.30.90">
    <property type="match status" value="1"/>
</dbReference>
<evidence type="ECO:0000256" key="10">
    <source>
        <dbReference type="ARBA" id="ARBA00023159"/>
    </source>
</evidence>
<comment type="similarity">
    <text evidence="2">Belongs to the DtxR/MntR family.</text>
</comment>
<keyword evidence="5" id="KW-0963">Cytoplasm</keyword>
<dbReference type="Pfam" id="PF02742">
    <property type="entry name" value="Fe_dep_repr_C"/>
    <property type="match status" value="1"/>
</dbReference>
<dbReference type="Pfam" id="PF04023">
    <property type="entry name" value="FeoA"/>
    <property type="match status" value="1"/>
</dbReference>
<evidence type="ECO:0000256" key="8">
    <source>
        <dbReference type="ARBA" id="ARBA00023015"/>
    </source>
</evidence>
<dbReference type="Gene3D" id="1.10.60.10">
    <property type="entry name" value="Iron dependent repressor, metal binding and dimerisation domain"/>
    <property type="match status" value="1"/>
</dbReference>
<dbReference type="InterPro" id="IPR022687">
    <property type="entry name" value="HTH_DTXR"/>
</dbReference>
<dbReference type="AlphaFoldDB" id="A0A0G3GS85"/>
<keyword evidence="18" id="KW-1185">Reference proteome</keyword>
<protein>
    <recommendedName>
        <fullName evidence="4">Diphtheria toxin repressor</fullName>
    </recommendedName>
    <alternativeName>
        <fullName evidence="14">Iron-dependent diphtheria tox regulatory element</fullName>
    </alternativeName>
    <alternativeName>
        <fullName evidence="13">Manganese transport regulator</fullName>
    </alternativeName>
    <alternativeName>
        <fullName evidence="15">Tox regulatory factor</fullName>
    </alternativeName>
</protein>
<dbReference type="InterPro" id="IPR050536">
    <property type="entry name" value="DtxR_MntR_Metal-Reg"/>
</dbReference>
<dbReference type="InterPro" id="IPR007167">
    <property type="entry name" value="Fe-transptr_FeoA-like"/>
</dbReference>
<dbReference type="InterPro" id="IPR036421">
    <property type="entry name" value="Fe_dep_repressor_sf"/>
</dbReference>
<dbReference type="PATRIC" id="fig|1050174.4.peg.541"/>
<dbReference type="STRING" id="1050174.CEPID_02665"/>
<keyword evidence="10" id="KW-0010">Activator</keyword>
<evidence type="ECO:0000313" key="18">
    <source>
        <dbReference type="Proteomes" id="UP000035368"/>
    </source>
</evidence>
<dbReference type="InterPro" id="IPR036388">
    <property type="entry name" value="WH-like_DNA-bd_sf"/>
</dbReference>
<dbReference type="SMART" id="SM00529">
    <property type="entry name" value="HTH_DTXR"/>
    <property type="match status" value="1"/>
</dbReference>
<dbReference type="OrthoDB" id="9791355at2"/>
<keyword evidence="12" id="KW-0464">Manganese</keyword>
<evidence type="ECO:0000313" key="17">
    <source>
        <dbReference type="EMBL" id="AKK02413.1"/>
    </source>
</evidence>
<evidence type="ECO:0000256" key="4">
    <source>
        <dbReference type="ARBA" id="ARBA00016140"/>
    </source>
</evidence>
<keyword evidence="6" id="KW-0678">Repressor</keyword>